<feature type="transmembrane region" description="Helical" evidence="9">
    <location>
        <begin position="38"/>
        <end position="59"/>
    </location>
</feature>
<feature type="transmembrane region" description="Helical" evidence="9">
    <location>
        <begin position="125"/>
        <end position="144"/>
    </location>
</feature>
<feature type="transmembrane region" description="Helical" evidence="9">
    <location>
        <begin position="272"/>
        <end position="292"/>
    </location>
</feature>
<feature type="transmembrane region" description="Helical" evidence="9">
    <location>
        <begin position="312"/>
        <end position="332"/>
    </location>
</feature>
<reference evidence="14" key="3">
    <citation type="submission" date="2025-04" db="UniProtKB">
        <authorList>
            <consortium name="RefSeq"/>
        </authorList>
    </citation>
    <scope>IDENTIFICATION</scope>
    <source>
        <strain evidence="14">CBS 781.70</strain>
    </source>
</reference>
<evidence type="ECO:0000256" key="8">
    <source>
        <dbReference type="ARBA" id="ARBA00023136"/>
    </source>
</evidence>
<reference evidence="12 14" key="1">
    <citation type="submission" date="2020-01" db="EMBL/GenBank/DDBJ databases">
        <authorList>
            <consortium name="DOE Joint Genome Institute"/>
            <person name="Haridas S."/>
            <person name="Albert R."/>
            <person name="Binder M."/>
            <person name="Bloem J."/>
            <person name="Labutti K."/>
            <person name="Salamov A."/>
            <person name="Andreopoulos B."/>
            <person name="Baker S.E."/>
            <person name="Barry K."/>
            <person name="Bills G."/>
            <person name="Bluhm B.H."/>
            <person name="Cannon C."/>
            <person name="Castanera R."/>
            <person name="Culley D.E."/>
            <person name="Daum C."/>
            <person name="Ezra D."/>
            <person name="Gonzalez J.B."/>
            <person name="Henrissat B."/>
            <person name="Kuo A."/>
            <person name="Liang C."/>
            <person name="Lipzen A."/>
            <person name="Lutzoni F."/>
            <person name="Magnuson J."/>
            <person name="Mondo S."/>
            <person name="Nolan M."/>
            <person name="Ohm R."/>
            <person name="Pangilinan J."/>
            <person name="Park H.-J."/>
            <person name="Ramirez L."/>
            <person name="Alfaro M."/>
            <person name="Sun H."/>
            <person name="Tritt A."/>
            <person name="Yoshinaga Y."/>
            <person name="Zwiers L.-H."/>
            <person name="Turgeon B.G."/>
            <person name="Goodwin S.B."/>
            <person name="Spatafora J.W."/>
            <person name="Crous P.W."/>
            <person name="Grigoriev I.V."/>
        </authorList>
    </citation>
    <scope>NUCLEOTIDE SEQUENCE</scope>
    <source>
        <strain evidence="12 14">CBS 781.70</strain>
    </source>
</reference>
<dbReference type="InterPro" id="IPR053951">
    <property type="entry name" value="K_trans_N"/>
</dbReference>
<evidence type="ECO:0000256" key="2">
    <source>
        <dbReference type="ARBA" id="ARBA00022448"/>
    </source>
</evidence>
<evidence type="ECO:0000259" key="10">
    <source>
        <dbReference type="Pfam" id="PF02705"/>
    </source>
</evidence>
<feature type="transmembrane region" description="Helical" evidence="9">
    <location>
        <begin position="242"/>
        <end position="260"/>
    </location>
</feature>
<evidence type="ECO:0000313" key="12">
    <source>
        <dbReference type="EMBL" id="KAF1810362.1"/>
    </source>
</evidence>
<evidence type="ECO:0000256" key="6">
    <source>
        <dbReference type="ARBA" id="ARBA00022989"/>
    </source>
</evidence>
<evidence type="ECO:0000313" key="13">
    <source>
        <dbReference type="Proteomes" id="UP000504638"/>
    </source>
</evidence>
<gene>
    <name evidence="12 14" type="ORF">P152DRAFT_439896</name>
</gene>
<feature type="transmembrane region" description="Helical" evidence="9">
    <location>
        <begin position="364"/>
        <end position="387"/>
    </location>
</feature>
<dbReference type="InterPro" id="IPR003855">
    <property type="entry name" value="K+_transporter"/>
</dbReference>
<evidence type="ECO:0000256" key="1">
    <source>
        <dbReference type="ARBA" id="ARBA00004141"/>
    </source>
</evidence>
<keyword evidence="13" id="KW-1185">Reference proteome</keyword>
<dbReference type="OrthoDB" id="504708at2759"/>
<dbReference type="RefSeq" id="XP_033531993.1">
    <property type="nucleotide sequence ID" value="XM_033677656.1"/>
</dbReference>
<proteinExistence type="predicted"/>
<feature type="transmembrane region" description="Helical" evidence="9">
    <location>
        <begin position="449"/>
        <end position="470"/>
    </location>
</feature>
<organism evidence="12">
    <name type="scientific">Eremomyces bilateralis CBS 781.70</name>
    <dbReference type="NCBI Taxonomy" id="1392243"/>
    <lineage>
        <taxon>Eukaryota</taxon>
        <taxon>Fungi</taxon>
        <taxon>Dikarya</taxon>
        <taxon>Ascomycota</taxon>
        <taxon>Pezizomycotina</taxon>
        <taxon>Dothideomycetes</taxon>
        <taxon>Dothideomycetes incertae sedis</taxon>
        <taxon>Eremomycetales</taxon>
        <taxon>Eremomycetaceae</taxon>
        <taxon>Eremomyces</taxon>
    </lineage>
</organism>
<keyword evidence="2" id="KW-0813">Transport</keyword>
<evidence type="ECO:0000259" key="11">
    <source>
        <dbReference type="Pfam" id="PF22776"/>
    </source>
</evidence>
<feature type="domain" description="K+ potassium transporter C-terminal" evidence="11">
    <location>
        <begin position="509"/>
        <end position="721"/>
    </location>
</feature>
<feature type="transmembrane region" description="Helical" evidence="9">
    <location>
        <begin position="164"/>
        <end position="183"/>
    </location>
</feature>
<sequence>MWYALAYQSTGVIYGDIGTSPLYVYSSTFTSEPSHEDLVGALSLIIYSVTIMVTIKYVLIILSADNEGEGGSFAMYNLLTRYSHITNHDPRRKSQFTFERYGDAEMKSTNRAVRSFIEREWIMKILLKVLAVLGVSMILADSILTPAQSVLGAIQGLRVVNEDISTSTIIGASCAILILLFLLQPLGIHRLASTFAPIVIIWLTFNMSFGIYNLTHYDHSVLKAFSPYFAGNYLMRNKTDGWMFLGGILLSFTGVEAMFADMGAFSQRAIQISWLGFAYPCLLLAYIGQAAYISVHPAAYSNPFFNSVPPGMFYPALIASILAAVVASQALITSTFQLLSQLMNTSYFPHISVRYTSDRFHGQVYIPTANWIMMCGTVLVTAVFNNTTSLGHAYRFCVIVVTFIDTWMVSLVALIVWQLHSLLVFIVWLPIVTHDGLYLSTAVTKIPRGAWFTLMLAIIMASFFIVWRYGKERQWTAEGKTCQISRTCSRKTWIRSLSSRMSGAELRLGMGIFFDKTGDRVPAVYEEFLRKFEAQPEVCVFMHLRALHVPYVSPDEEDQYTVTRTQFKNTYRVIIRYGYKDQVIHPHLGSHVYSALRRAIIPTAPAPPLSEGASIVVQQFTLSSPTAETPAAADHDYHAGIFNGIDIPTARRLTMLDDSFEKQVIYIVGKEQLHVLPKRNNICKRLLLGLFVWVRENTREKIARMQIPIGKLVEVGFVREI</sequence>
<feature type="transmembrane region" description="Helical" evidence="9">
    <location>
        <begin position="393"/>
        <end position="415"/>
    </location>
</feature>
<dbReference type="AlphaFoldDB" id="A0A6G1FXC0"/>
<dbReference type="PANTHER" id="PTHR30540">
    <property type="entry name" value="OSMOTIC STRESS POTASSIUM TRANSPORTER"/>
    <property type="match status" value="1"/>
</dbReference>
<feature type="domain" description="K+ potassium transporter integral membrane" evidence="10">
    <location>
        <begin position="5"/>
        <end position="481"/>
    </location>
</feature>
<dbReference type="GO" id="GO:0016020">
    <property type="term" value="C:membrane"/>
    <property type="evidence" value="ECO:0007669"/>
    <property type="project" value="UniProtKB-SubCell"/>
</dbReference>
<keyword evidence="4 9" id="KW-0812">Transmembrane</keyword>
<keyword evidence="6 9" id="KW-1133">Transmembrane helix</keyword>
<keyword evidence="7" id="KW-0406">Ion transport</keyword>
<name>A0A6G1FXC0_9PEZI</name>
<dbReference type="Pfam" id="PF22776">
    <property type="entry name" value="K_trans_C"/>
    <property type="match status" value="1"/>
</dbReference>
<evidence type="ECO:0000256" key="7">
    <source>
        <dbReference type="ARBA" id="ARBA00023065"/>
    </source>
</evidence>
<feature type="transmembrane region" description="Helical" evidence="9">
    <location>
        <begin position="422"/>
        <end position="443"/>
    </location>
</feature>
<evidence type="ECO:0000313" key="14">
    <source>
        <dbReference type="RefSeq" id="XP_033531993.1"/>
    </source>
</evidence>
<evidence type="ECO:0000256" key="3">
    <source>
        <dbReference type="ARBA" id="ARBA00022538"/>
    </source>
</evidence>
<comment type="subcellular location">
    <subcellularLocation>
        <location evidence="1">Membrane</location>
        <topology evidence="1">Multi-pass membrane protein</topology>
    </subcellularLocation>
</comment>
<keyword evidence="8 9" id="KW-0472">Membrane</keyword>
<keyword evidence="3" id="KW-0633">Potassium transport</keyword>
<evidence type="ECO:0000256" key="5">
    <source>
        <dbReference type="ARBA" id="ARBA00022958"/>
    </source>
</evidence>
<dbReference type="NCBIfam" id="TIGR00794">
    <property type="entry name" value="kup"/>
    <property type="match status" value="1"/>
</dbReference>
<accession>A0A6G1FXC0</accession>
<feature type="transmembrane region" description="Helical" evidence="9">
    <location>
        <begin position="195"/>
        <end position="215"/>
    </location>
</feature>
<keyword evidence="5" id="KW-0630">Potassium</keyword>
<evidence type="ECO:0000256" key="9">
    <source>
        <dbReference type="SAM" id="Phobius"/>
    </source>
</evidence>
<dbReference type="GO" id="GO:0015079">
    <property type="term" value="F:potassium ion transmembrane transporter activity"/>
    <property type="evidence" value="ECO:0007669"/>
    <property type="project" value="InterPro"/>
</dbReference>
<reference evidence="14" key="2">
    <citation type="submission" date="2020-04" db="EMBL/GenBank/DDBJ databases">
        <authorList>
            <consortium name="NCBI Genome Project"/>
        </authorList>
    </citation>
    <scope>NUCLEOTIDE SEQUENCE</scope>
    <source>
        <strain evidence="14">CBS 781.70</strain>
    </source>
</reference>
<evidence type="ECO:0000256" key="4">
    <source>
        <dbReference type="ARBA" id="ARBA00022692"/>
    </source>
</evidence>
<dbReference type="PANTHER" id="PTHR30540:SF83">
    <property type="entry name" value="K+ POTASSIUM TRANSPORTER"/>
    <property type="match status" value="1"/>
</dbReference>
<protein>
    <submittedName>
        <fullName evidence="12 14">Potassium transporter</fullName>
    </submittedName>
</protein>
<dbReference type="Proteomes" id="UP000504638">
    <property type="component" value="Unplaced"/>
</dbReference>
<dbReference type="EMBL" id="ML975166">
    <property type="protein sequence ID" value="KAF1810362.1"/>
    <property type="molecule type" value="Genomic_DNA"/>
</dbReference>
<dbReference type="InterPro" id="IPR053952">
    <property type="entry name" value="K_trans_C"/>
</dbReference>
<dbReference type="GeneID" id="54418226"/>
<dbReference type="Pfam" id="PF02705">
    <property type="entry name" value="K_trans"/>
    <property type="match status" value="1"/>
</dbReference>